<dbReference type="Gene3D" id="2.40.50.100">
    <property type="match status" value="1"/>
</dbReference>
<dbReference type="OrthoDB" id="9807469at2"/>
<dbReference type="InterPro" id="IPR050709">
    <property type="entry name" value="Biotin_Carboxyl_Carrier/Decarb"/>
</dbReference>
<keyword evidence="3" id="KW-0436">Ligase</keyword>
<dbReference type="CDD" id="cd06850">
    <property type="entry name" value="biotinyl_domain"/>
    <property type="match status" value="1"/>
</dbReference>
<name>A0A0S2I552_9BACT</name>
<sequence length="177" mass="19973">MKTKNTDVEMIAVGENRNYNFHVKHSNEIYYQGKKVKTHLYTGKDGASILMANGFRYIVEILSNNQNSYEILINGRTYSFSVETPFSLKRSNILKEVQDNDGGEEVFAQMPGKIIDIMVHKGQEVKQGEPLLIFEAMKMQNTIQTTTSGIVEDVRIAPGDNVAKNELLVKIKKSAKN</sequence>
<evidence type="ECO:0000256" key="1">
    <source>
        <dbReference type="ARBA" id="ARBA00023267"/>
    </source>
</evidence>
<dbReference type="EC" id="6.4.1.7" evidence="3"/>
<dbReference type="Pfam" id="PF00364">
    <property type="entry name" value="Biotin_lipoyl"/>
    <property type="match status" value="1"/>
</dbReference>
<proteinExistence type="predicted"/>
<keyword evidence="4" id="KW-1185">Reference proteome</keyword>
<dbReference type="InterPro" id="IPR000089">
    <property type="entry name" value="Biotin_lipoyl"/>
</dbReference>
<evidence type="ECO:0000313" key="3">
    <source>
        <dbReference type="EMBL" id="ALO17348.1"/>
    </source>
</evidence>
<evidence type="ECO:0000313" key="4">
    <source>
        <dbReference type="Proteomes" id="UP000064893"/>
    </source>
</evidence>
<accession>A0A0S2I552</accession>
<dbReference type="RefSeq" id="WP_057954632.1">
    <property type="nucleotide sequence ID" value="NZ_CP013118.1"/>
</dbReference>
<dbReference type="PROSITE" id="PS50968">
    <property type="entry name" value="BIOTINYL_LIPOYL"/>
    <property type="match status" value="1"/>
</dbReference>
<dbReference type="InterPro" id="IPR011053">
    <property type="entry name" value="Single_hybrid_motif"/>
</dbReference>
<dbReference type="EMBL" id="CP013118">
    <property type="protein sequence ID" value="ALO17348.1"/>
    <property type="molecule type" value="Genomic_DNA"/>
</dbReference>
<dbReference type="PANTHER" id="PTHR45266:SF3">
    <property type="entry name" value="OXALOACETATE DECARBOXYLASE ALPHA CHAIN"/>
    <property type="match status" value="1"/>
</dbReference>
<evidence type="ECO:0000259" key="2">
    <source>
        <dbReference type="PROSITE" id="PS50968"/>
    </source>
</evidence>
<gene>
    <name evidence="3" type="primary">cfiA</name>
    <name evidence="3" type="ORF">L21SP5_03752</name>
</gene>
<reference evidence="3 4" key="1">
    <citation type="submission" date="2015-11" db="EMBL/GenBank/DDBJ databases">
        <title>Description and complete genome sequence of a novel strain predominating in hypersaline microbial mats and representing a new family of the Bacteriodetes phylum.</title>
        <authorList>
            <person name="Spring S."/>
            <person name="Bunk B."/>
            <person name="Sproer C."/>
            <person name="Klenk H.-P."/>
        </authorList>
    </citation>
    <scope>NUCLEOTIDE SEQUENCE [LARGE SCALE GENOMIC DNA]</scope>
    <source>
        <strain evidence="3 4">L21-Spi-D4</strain>
    </source>
</reference>
<keyword evidence="1" id="KW-0092">Biotin</keyword>
<dbReference type="PANTHER" id="PTHR45266">
    <property type="entry name" value="OXALOACETATE DECARBOXYLASE ALPHA CHAIN"/>
    <property type="match status" value="1"/>
</dbReference>
<dbReference type="KEGG" id="blq:L21SP5_03752"/>
<protein>
    <submittedName>
        <fullName evidence="3">2-oxoglutarate carboxylase large subunit</fullName>
        <ecNumber evidence="3">6.4.1.7</ecNumber>
    </submittedName>
</protein>
<dbReference type="AlphaFoldDB" id="A0A0S2I552"/>
<dbReference type="GO" id="GO:0034029">
    <property type="term" value="F:2-oxoglutarate carboxylase activity"/>
    <property type="evidence" value="ECO:0007669"/>
    <property type="project" value="UniProtKB-EC"/>
</dbReference>
<dbReference type="FunFam" id="2.40.50.100:FF:000003">
    <property type="entry name" value="Acetyl-CoA carboxylase biotin carboxyl carrier protein"/>
    <property type="match status" value="1"/>
</dbReference>
<dbReference type="Proteomes" id="UP000064893">
    <property type="component" value="Chromosome"/>
</dbReference>
<dbReference type="STRING" id="1307839.L21SP5_03752"/>
<organism evidence="3 4">
    <name type="scientific">Salinivirga cyanobacteriivorans</name>
    <dbReference type="NCBI Taxonomy" id="1307839"/>
    <lineage>
        <taxon>Bacteria</taxon>
        <taxon>Pseudomonadati</taxon>
        <taxon>Bacteroidota</taxon>
        <taxon>Bacteroidia</taxon>
        <taxon>Bacteroidales</taxon>
        <taxon>Salinivirgaceae</taxon>
        <taxon>Salinivirga</taxon>
    </lineage>
</organism>
<dbReference type="SUPFAM" id="SSF51230">
    <property type="entry name" value="Single hybrid motif"/>
    <property type="match status" value="1"/>
</dbReference>
<feature type="domain" description="Lipoyl-binding" evidence="2">
    <location>
        <begin position="96"/>
        <end position="172"/>
    </location>
</feature>